<dbReference type="Proteomes" id="UP000516173">
    <property type="component" value="Chromosome"/>
</dbReference>
<accession>A0A7G1KND7</accession>
<sequence>MTTIRYPGAESVEEITSRFMLSMPGGMMPMLCGFRYDGASIAADFVPAQLTEDHSDLDPHPIHASAAQLRRNLGSDMFGFGLVFIVFADQLDGRDENRHIPAQIHTAAEQLPGTDDLIAAVTIDATGRQWWAVVPRHLQDLEPVRIHVPSAPREDWRIPDNITAWLWMAALALDQSNRPRLRQLLAEPEGNSGGAASFIL</sequence>
<evidence type="ECO:0000313" key="2">
    <source>
        <dbReference type="Proteomes" id="UP000516173"/>
    </source>
</evidence>
<dbReference type="GeneID" id="80348928"/>
<evidence type="ECO:0000313" key="1">
    <source>
        <dbReference type="EMBL" id="BCK56698.1"/>
    </source>
</evidence>
<name>A0A7G1KND7_9NOCA</name>
<dbReference type="KEGG" id="nwl:NWFMUON74_44700"/>
<protein>
    <submittedName>
        <fullName evidence="1">Uncharacterized protein</fullName>
    </submittedName>
</protein>
<dbReference type="EMBL" id="AP023396">
    <property type="protein sequence ID" value="BCK56698.1"/>
    <property type="molecule type" value="Genomic_DNA"/>
</dbReference>
<organism evidence="1 2">
    <name type="scientific">Nocardia wallacei</name>
    <dbReference type="NCBI Taxonomy" id="480035"/>
    <lineage>
        <taxon>Bacteria</taxon>
        <taxon>Bacillati</taxon>
        <taxon>Actinomycetota</taxon>
        <taxon>Actinomycetes</taxon>
        <taxon>Mycobacteriales</taxon>
        <taxon>Nocardiaceae</taxon>
        <taxon>Nocardia</taxon>
    </lineage>
</organism>
<proteinExistence type="predicted"/>
<keyword evidence="2" id="KW-1185">Reference proteome</keyword>
<dbReference type="AlphaFoldDB" id="A0A7G1KND7"/>
<reference evidence="1 2" key="1">
    <citation type="submission" date="2020-08" db="EMBL/GenBank/DDBJ databases">
        <title>Genome Sequencing of Nocardia wallacei strain FMUON74 and assembly.</title>
        <authorList>
            <person name="Toyokawa M."/>
            <person name="Uesaka K."/>
        </authorList>
    </citation>
    <scope>NUCLEOTIDE SEQUENCE [LARGE SCALE GENOMIC DNA]</scope>
    <source>
        <strain evidence="1 2">FMUON74</strain>
    </source>
</reference>
<dbReference type="RefSeq" id="WP_187683722.1">
    <property type="nucleotide sequence ID" value="NZ_AP023396.1"/>
</dbReference>
<gene>
    <name evidence="1" type="ORF">NWFMUON74_44700</name>
</gene>